<dbReference type="GO" id="GO:0009011">
    <property type="term" value="F:alpha-1,4-glucan glucosyltransferase (ADP-glucose donor) activity"/>
    <property type="evidence" value="ECO:0007669"/>
    <property type="project" value="UniProtKB-EC"/>
</dbReference>
<keyword evidence="6 8" id="KW-0750">Starch biosynthesis</keyword>
<dbReference type="InterPro" id="IPR013534">
    <property type="entry name" value="Starch_synth_cat_dom"/>
</dbReference>
<dbReference type="GO" id="GO:0009507">
    <property type="term" value="C:chloroplast"/>
    <property type="evidence" value="ECO:0007669"/>
    <property type="project" value="UniProtKB-SubCell"/>
</dbReference>
<evidence type="ECO:0000313" key="11">
    <source>
        <dbReference type="EMBL" id="KAF5461282.1"/>
    </source>
</evidence>
<dbReference type="HAMAP" id="MF_00484">
    <property type="entry name" value="Glycogen_synth"/>
    <property type="match status" value="1"/>
</dbReference>
<evidence type="ECO:0000256" key="5">
    <source>
        <dbReference type="ARBA" id="ARBA00022679"/>
    </source>
</evidence>
<keyword evidence="8" id="KW-0150">Chloroplast</keyword>
<evidence type="ECO:0000256" key="7">
    <source>
        <dbReference type="ARBA" id="ARBA00022946"/>
    </source>
</evidence>
<evidence type="ECO:0000256" key="8">
    <source>
        <dbReference type="RuleBase" id="RU361232"/>
    </source>
</evidence>
<comment type="subcellular location">
    <subcellularLocation>
        <location evidence="8">Plastid</location>
        <location evidence="8">Chloroplast</location>
    </subcellularLocation>
    <subcellularLocation>
        <location evidence="8">Plastid</location>
        <location evidence="8">Amyloplast</location>
    </subcellularLocation>
</comment>
<dbReference type="Pfam" id="PF08323">
    <property type="entry name" value="Glyco_transf_5"/>
    <property type="match status" value="1"/>
</dbReference>
<dbReference type="GO" id="GO:0019252">
    <property type="term" value="P:starch biosynthetic process"/>
    <property type="evidence" value="ECO:0007669"/>
    <property type="project" value="UniProtKB-UniRule"/>
</dbReference>
<dbReference type="InterPro" id="IPR011835">
    <property type="entry name" value="GS/SS"/>
</dbReference>
<keyword evidence="4 8" id="KW-0328">Glycosyltransferase</keyword>
<dbReference type="AlphaFoldDB" id="A0A833UEE9"/>
<keyword evidence="5" id="KW-0808">Transferase</keyword>
<dbReference type="SUPFAM" id="SSF53756">
    <property type="entry name" value="UDP-Glycosyltransferase/glycogen phosphorylase"/>
    <property type="match status" value="1"/>
</dbReference>
<keyword evidence="8" id="KW-0934">Plastid</keyword>
<dbReference type="Gramene" id="Jr08_00170_p1">
    <property type="protein sequence ID" value="cds.Jr08_00170_p1"/>
    <property type="gene ID" value="Jr08_00170"/>
</dbReference>
<dbReference type="EMBL" id="LIHL02000008">
    <property type="protein sequence ID" value="KAF5461282.1"/>
    <property type="molecule type" value="Genomic_DNA"/>
</dbReference>
<dbReference type="GO" id="GO:0009501">
    <property type="term" value="C:amyloplast"/>
    <property type="evidence" value="ECO:0007669"/>
    <property type="project" value="UniProtKB-SubCell"/>
</dbReference>
<evidence type="ECO:0000313" key="12">
    <source>
        <dbReference type="Proteomes" id="UP000619265"/>
    </source>
</evidence>
<gene>
    <name evidence="11" type="ORF">F2P56_017395</name>
</gene>
<dbReference type="Gene3D" id="3.40.50.2000">
    <property type="entry name" value="Glycogen Phosphorylase B"/>
    <property type="match status" value="2"/>
</dbReference>
<dbReference type="NCBIfam" id="TIGR02095">
    <property type="entry name" value="glgA"/>
    <property type="match status" value="1"/>
</dbReference>
<dbReference type="PANTHER" id="PTHR46083:SF1">
    <property type="entry name" value="GLYCOGEN SYNTHASE 2-RELATED"/>
    <property type="match status" value="1"/>
</dbReference>
<evidence type="ECO:0000259" key="10">
    <source>
        <dbReference type="Pfam" id="PF08323"/>
    </source>
</evidence>
<dbReference type="Proteomes" id="UP000619265">
    <property type="component" value="Unassembled WGS sequence"/>
</dbReference>
<dbReference type="Pfam" id="PF00534">
    <property type="entry name" value="Glycos_transf_1"/>
    <property type="match status" value="1"/>
</dbReference>
<dbReference type="PANTHER" id="PTHR46083">
    <property type="match status" value="1"/>
</dbReference>
<dbReference type="EC" id="2.4.1.-" evidence="8"/>
<comment type="pathway">
    <text evidence="2 8">Glycan biosynthesis; starch biosynthesis.</text>
</comment>
<dbReference type="UniPathway" id="UPA00152"/>
<comment type="similarity">
    <text evidence="3 8">Belongs to the glycosyltransferase 1 family. Bacterial/plant glycogen synthase subfamily.</text>
</comment>
<protein>
    <recommendedName>
        <fullName evidence="8">Starch synthase, chloroplastic/amyloplastic</fullName>
        <ecNumber evidence="8">2.4.1.-</ecNumber>
    </recommendedName>
</protein>
<dbReference type="GO" id="GO:0004373">
    <property type="term" value="F:alpha-1,4-glucan glucosyltransferase (UDP-glucose donor) activity"/>
    <property type="evidence" value="ECO:0007669"/>
    <property type="project" value="InterPro"/>
</dbReference>
<evidence type="ECO:0000256" key="1">
    <source>
        <dbReference type="ARBA" id="ARBA00001478"/>
    </source>
</evidence>
<comment type="caution">
    <text evidence="11">The sequence shown here is derived from an EMBL/GenBank/DDBJ whole genome shotgun (WGS) entry which is preliminary data.</text>
</comment>
<reference evidence="11" key="1">
    <citation type="submission" date="2015-10" db="EMBL/GenBank/DDBJ databases">
        <authorList>
            <person name="Martinez-Garcia P.J."/>
            <person name="Crepeau M.W."/>
            <person name="Puiu D."/>
            <person name="Gonzalez-Ibeas D."/>
            <person name="Whalen J."/>
            <person name="Stevens K."/>
            <person name="Paul R."/>
            <person name="Butterfield T."/>
            <person name="Britton M."/>
            <person name="Reagan R."/>
            <person name="Chakraborty S."/>
            <person name="Walawage S.L."/>
            <person name="Vasquez-Gross H.A."/>
            <person name="Cardeno C."/>
            <person name="Famula R."/>
            <person name="Pratt K."/>
            <person name="Kuruganti S."/>
            <person name="Aradhya M.K."/>
            <person name="Leslie C.A."/>
            <person name="Dandekar A.M."/>
            <person name="Salzberg S.L."/>
            <person name="Wegrzyn J.L."/>
            <person name="Langley C.H."/>
            <person name="Neale D.B."/>
        </authorList>
    </citation>
    <scope>NUCLEOTIDE SEQUENCE</scope>
    <source>
        <tissue evidence="11">Leaves</tissue>
    </source>
</reference>
<reference evidence="11" key="2">
    <citation type="submission" date="2020-03" db="EMBL/GenBank/DDBJ databases">
        <title>Walnut 2.0.</title>
        <authorList>
            <person name="Marrano A."/>
            <person name="Britton M."/>
            <person name="Zimin A.V."/>
            <person name="Zaini P.A."/>
            <person name="Workman R."/>
            <person name="Puiu D."/>
            <person name="Bianco L."/>
            <person name="Allen B.J."/>
            <person name="Troggio M."/>
            <person name="Leslie C.A."/>
            <person name="Timp W."/>
            <person name="Dendekar A."/>
            <person name="Salzberg S.L."/>
            <person name="Neale D.B."/>
        </authorList>
    </citation>
    <scope>NUCLEOTIDE SEQUENCE</scope>
    <source>
        <tissue evidence="11">Leaves</tissue>
    </source>
</reference>
<accession>A0A833UEE9</accession>
<comment type="catalytic activity">
    <reaction evidence="1">
        <text>[(1-&gt;4)-alpha-D-glucosyl](n) + ADP-alpha-D-glucose = [(1-&gt;4)-alpha-D-glucosyl](n+1) + ADP + H(+)</text>
        <dbReference type="Rhea" id="RHEA:18189"/>
        <dbReference type="Rhea" id="RHEA-COMP:9584"/>
        <dbReference type="Rhea" id="RHEA-COMP:9587"/>
        <dbReference type="ChEBI" id="CHEBI:15378"/>
        <dbReference type="ChEBI" id="CHEBI:15444"/>
        <dbReference type="ChEBI" id="CHEBI:57498"/>
        <dbReference type="ChEBI" id="CHEBI:456216"/>
        <dbReference type="EC" id="2.4.1.21"/>
    </reaction>
</comment>
<feature type="non-terminal residue" evidence="11">
    <location>
        <position position="652"/>
    </location>
</feature>
<evidence type="ECO:0000256" key="3">
    <source>
        <dbReference type="ARBA" id="ARBA00010281"/>
    </source>
</evidence>
<keyword evidence="8" id="KW-0035">Amyloplast</keyword>
<evidence type="ECO:0000256" key="4">
    <source>
        <dbReference type="ARBA" id="ARBA00022676"/>
    </source>
</evidence>
<evidence type="ECO:0000256" key="2">
    <source>
        <dbReference type="ARBA" id="ARBA00004727"/>
    </source>
</evidence>
<sequence length="652" mass="72876">EKKIWSPISNLLGAADISFHLFREIGCSYCRYCIKDLLIGSRVIMECAVVGKFFSPFFSSSRSVVVEKRKLPSLHKKIKFCSSKFKMKAIQAETHLSQEAELQAEKRGSSTGVGVGELIWPSPSDGTPFWKKDFPSSGVSPEAPADVKDSDPKHIIHVTAEMAPIAKVGGLGDVVTGLARACLSRGHTVDIMLPFYECIQKQHVKDLTVITKYNSYHDGNWVPTNAYRGVVSGIPVIFIEPSNQFFKGQYVYGGSFNELEAYLFFSRACLEWMQVTSTQPDIIHVHEWQTGALPLLYWDIYHHLSLKPRIVLTIHNMEHYGECSKEQLSKSGLEGSVYASIDKAVDDRTIGHNPERLSLLKGGIVYSNAVVTVSPTYLKETLCTGWLASTLLRNRDKYYGILNGIDTTMWNPATDIFLPVKFNDQKPEGKKFCKYYVQRGLGLASEGTQDGNHVPDITYKAPLVVCITRLVPQKGLHLISHAIKCIEELGGQMVILGKASDVQVETEFECLAKLHNQGPCIRILLMFSEELSHMLYAAADMVLVPSIYEPCGLTQMIGMRYGAVPVVRKTGGLADTVFDMDDQSNHNRANGFVFEGIDEGSLNCALDRAFMYYREKPDEWNGILKKVMEVDNSWNNTAGKYVELYNSKSVRL</sequence>
<keyword evidence="7" id="KW-0809">Transit peptide</keyword>
<organism evidence="11 12">
    <name type="scientific">Juglans regia</name>
    <name type="common">English walnut</name>
    <dbReference type="NCBI Taxonomy" id="51240"/>
    <lineage>
        <taxon>Eukaryota</taxon>
        <taxon>Viridiplantae</taxon>
        <taxon>Streptophyta</taxon>
        <taxon>Embryophyta</taxon>
        <taxon>Tracheophyta</taxon>
        <taxon>Spermatophyta</taxon>
        <taxon>Magnoliopsida</taxon>
        <taxon>eudicotyledons</taxon>
        <taxon>Gunneridae</taxon>
        <taxon>Pentapetalae</taxon>
        <taxon>rosids</taxon>
        <taxon>fabids</taxon>
        <taxon>Fagales</taxon>
        <taxon>Juglandaceae</taxon>
        <taxon>Juglans</taxon>
    </lineage>
</organism>
<feature type="domain" description="Glycosyl transferase family 1" evidence="9">
    <location>
        <begin position="460"/>
        <end position="607"/>
    </location>
</feature>
<evidence type="ECO:0000259" key="9">
    <source>
        <dbReference type="Pfam" id="PF00534"/>
    </source>
</evidence>
<evidence type="ECO:0000256" key="6">
    <source>
        <dbReference type="ARBA" id="ARBA00022922"/>
    </source>
</evidence>
<dbReference type="InterPro" id="IPR001296">
    <property type="entry name" value="Glyco_trans_1"/>
</dbReference>
<name>A0A833UEE9_JUGRE</name>
<dbReference type="CDD" id="cd03791">
    <property type="entry name" value="GT5_Glycogen_synthase_DULL1-like"/>
    <property type="match status" value="1"/>
</dbReference>
<proteinExistence type="inferred from homology"/>
<feature type="domain" description="Starch synthase catalytic" evidence="10">
    <location>
        <begin position="154"/>
        <end position="381"/>
    </location>
</feature>